<sequence>MFYKTKNQLQTYYTKYYNIVIYIGRTYKITSKPILSFLNHYPFTQTHYLFRFNGHGILVKINLSVVQIKNGVMY</sequence>
<accession>A0A7J7JWM7</accession>
<gene>
    <name evidence="1" type="ORF">EB796_011564</name>
</gene>
<evidence type="ECO:0000313" key="2">
    <source>
        <dbReference type="Proteomes" id="UP000593567"/>
    </source>
</evidence>
<proteinExistence type="predicted"/>
<evidence type="ECO:0000313" key="1">
    <source>
        <dbReference type="EMBL" id="KAF6030124.1"/>
    </source>
</evidence>
<keyword evidence="2" id="KW-1185">Reference proteome</keyword>
<name>A0A7J7JWM7_BUGNE</name>
<dbReference type="AlphaFoldDB" id="A0A7J7JWM7"/>
<dbReference type="EMBL" id="VXIV02001750">
    <property type="protein sequence ID" value="KAF6030124.1"/>
    <property type="molecule type" value="Genomic_DNA"/>
</dbReference>
<protein>
    <submittedName>
        <fullName evidence="1">Uncharacterized protein</fullName>
    </submittedName>
</protein>
<organism evidence="1 2">
    <name type="scientific">Bugula neritina</name>
    <name type="common">Brown bryozoan</name>
    <name type="synonym">Sertularia neritina</name>
    <dbReference type="NCBI Taxonomy" id="10212"/>
    <lineage>
        <taxon>Eukaryota</taxon>
        <taxon>Metazoa</taxon>
        <taxon>Spiralia</taxon>
        <taxon>Lophotrochozoa</taxon>
        <taxon>Bryozoa</taxon>
        <taxon>Gymnolaemata</taxon>
        <taxon>Cheilostomatida</taxon>
        <taxon>Flustrina</taxon>
        <taxon>Buguloidea</taxon>
        <taxon>Bugulidae</taxon>
        <taxon>Bugula</taxon>
    </lineage>
</organism>
<dbReference type="Proteomes" id="UP000593567">
    <property type="component" value="Unassembled WGS sequence"/>
</dbReference>
<reference evidence="1" key="1">
    <citation type="submission" date="2020-06" db="EMBL/GenBank/DDBJ databases">
        <title>Draft genome of Bugula neritina, a colonial animal packing powerful symbionts and potential medicines.</title>
        <authorList>
            <person name="Rayko M."/>
        </authorList>
    </citation>
    <scope>NUCLEOTIDE SEQUENCE [LARGE SCALE GENOMIC DNA]</scope>
    <source>
        <strain evidence="1">Kwan_BN1</strain>
    </source>
</reference>
<comment type="caution">
    <text evidence="1">The sequence shown here is derived from an EMBL/GenBank/DDBJ whole genome shotgun (WGS) entry which is preliminary data.</text>
</comment>